<name>A0A561DXZ3_9BACI</name>
<comment type="similarity">
    <text evidence="1">Belongs to the peptidase C40 family.</text>
</comment>
<dbReference type="Proteomes" id="UP000319671">
    <property type="component" value="Unassembled WGS sequence"/>
</dbReference>
<evidence type="ECO:0000313" key="9">
    <source>
        <dbReference type="Proteomes" id="UP000319671"/>
    </source>
</evidence>
<accession>A0A561DXZ3</accession>
<evidence type="ECO:0000256" key="4">
    <source>
        <dbReference type="ARBA" id="ARBA00022801"/>
    </source>
</evidence>
<keyword evidence="2" id="KW-0645">Protease</keyword>
<evidence type="ECO:0000256" key="3">
    <source>
        <dbReference type="ARBA" id="ARBA00022729"/>
    </source>
</evidence>
<keyword evidence="5" id="KW-0788">Thiol protease</keyword>
<reference evidence="8 9" key="1">
    <citation type="submission" date="2019-06" db="EMBL/GenBank/DDBJ databases">
        <title>Sorghum-associated microbial communities from plants grown in Nebraska, USA.</title>
        <authorList>
            <person name="Schachtman D."/>
        </authorList>
    </citation>
    <scope>NUCLEOTIDE SEQUENCE [LARGE SCALE GENOMIC DNA]</scope>
    <source>
        <strain evidence="8 9">2482</strain>
    </source>
</reference>
<keyword evidence="3" id="KW-0732">Signal</keyword>
<proteinExistence type="inferred from homology"/>
<dbReference type="Gene3D" id="3.90.1720.10">
    <property type="entry name" value="endopeptidase domain like (from Nostoc punctiforme)"/>
    <property type="match status" value="1"/>
</dbReference>
<comment type="caution">
    <text evidence="8">The sequence shown here is derived from an EMBL/GenBank/DDBJ whole genome shotgun (WGS) entry which is preliminary data.</text>
</comment>
<dbReference type="GO" id="GO:0008234">
    <property type="term" value="F:cysteine-type peptidase activity"/>
    <property type="evidence" value="ECO:0007669"/>
    <property type="project" value="UniProtKB-KW"/>
</dbReference>
<evidence type="ECO:0000259" key="7">
    <source>
        <dbReference type="PROSITE" id="PS51935"/>
    </source>
</evidence>
<dbReference type="RefSeq" id="WP_144561960.1">
    <property type="nucleotide sequence ID" value="NZ_VIVN01000001.1"/>
</dbReference>
<dbReference type="AlphaFoldDB" id="A0A561DXZ3"/>
<dbReference type="Gene3D" id="6.10.250.3150">
    <property type="match status" value="1"/>
</dbReference>
<sequence>MIKKVLILLSLSILLEVGGISKHTVQAESLVDLDTQNHNAALPPTTKTTEPKFPNTSTLSNNLVQVSQDIQENTEAIQAADKSQNELQVDIQNLEKDIQVVKERLENRTTILKERALAYQHSDKQLTYIEVLLEASSLNDFLDRVGAVAAFAEADQVLIEQQKSEQQVYARKQANLNKKLTSLAELTDNLKIRRTQLEKKQAEFKQMALQLEASPSHIVNPINAQNGYVHTVINAGRKYIGNSVYVFGGGRTASDIAQGRFDCSGFVHWAFSQAGIEIGRDTSSIKNDGRQVSAANIQPGDLVFFDTYKKDGHVGIYIGDGKFIGSQSSTGVAIADMTKGYWKTVFNGQVIRI</sequence>
<gene>
    <name evidence="8" type="ORF">FB550_101253</name>
</gene>
<dbReference type="GO" id="GO:0006508">
    <property type="term" value="P:proteolysis"/>
    <property type="evidence" value="ECO:0007669"/>
    <property type="project" value="UniProtKB-KW"/>
</dbReference>
<evidence type="ECO:0000256" key="6">
    <source>
        <dbReference type="SAM" id="Coils"/>
    </source>
</evidence>
<evidence type="ECO:0000313" key="8">
    <source>
        <dbReference type="EMBL" id="TWE08237.1"/>
    </source>
</evidence>
<organism evidence="8 9">
    <name type="scientific">Neobacillus bataviensis</name>
    <dbReference type="NCBI Taxonomy" id="220685"/>
    <lineage>
        <taxon>Bacteria</taxon>
        <taxon>Bacillati</taxon>
        <taxon>Bacillota</taxon>
        <taxon>Bacilli</taxon>
        <taxon>Bacillales</taxon>
        <taxon>Bacillaceae</taxon>
        <taxon>Neobacillus</taxon>
    </lineage>
</organism>
<keyword evidence="9" id="KW-1185">Reference proteome</keyword>
<protein>
    <submittedName>
        <fullName evidence="8">Cell wall-associated NlpC family hydrolase</fullName>
    </submittedName>
</protein>
<dbReference type="SUPFAM" id="SSF54001">
    <property type="entry name" value="Cysteine proteinases"/>
    <property type="match status" value="1"/>
</dbReference>
<evidence type="ECO:0000256" key="2">
    <source>
        <dbReference type="ARBA" id="ARBA00022670"/>
    </source>
</evidence>
<evidence type="ECO:0000256" key="5">
    <source>
        <dbReference type="ARBA" id="ARBA00022807"/>
    </source>
</evidence>
<dbReference type="InterPro" id="IPR057309">
    <property type="entry name" value="PcsB_CC"/>
</dbReference>
<dbReference type="InterPro" id="IPR000064">
    <property type="entry name" value="NLP_P60_dom"/>
</dbReference>
<evidence type="ECO:0000256" key="1">
    <source>
        <dbReference type="ARBA" id="ARBA00007074"/>
    </source>
</evidence>
<keyword evidence="6" id="KW-0175">Coiled coil</keyword>
<dbReference type="EMBL" id="VIVN01000001">
    <property type="protein sequence ID" value="TWE08237.1"/>
    <property type="molecule type" value="Genomic_DNA"/>
</dbReference>
<keyword evidence="4 8" id="KW-0378">Hydrolase</keyword>
<dbReference type="PROSITE" id="PS51935">
    <property type="entry name" value="NLPC_P60"/>
    <property type="match status" value="1"/>
</dbReference>
<feature type="coiled-coil region" evidence="6">
    <location>
        <begin position="77"/>
        <end position="111"/>
    </location>
</feature>
<dbReference type="InterPro" id="IPR038765">
    <property type="entry name" value="Papain-like_cys_pep_sf"/>
</dbReference>
<dbReference type="Pfam" id="PF24568">
    <property type="entry name" value="CC_PcsB"/>
    <property type="match status" value="1"/>
</dbReference>
<feature type="domain" description="NlpC/P60" evidence="7">
    <location>
        <begin position="226"/>
        <end position="353"/>
    </location>
</feature>
<dbReference type="PANTHER" id="PTHR47053:SF1">
    <property type="entry name" value="MUREIN DD-ENDOPEPTIDASE MEPH-RELATED"/>
    <property type="match status" value="1"/>
</dbReference>
<dbReference type="InterPro" id="IPR051202">
    <property type="entry name" value="Peptidase_C40"/>
</dbReference>
<dbReference type="PANTHER" id="PTHR47053">
    <property type="entry name" value="MUREIN DD-ENDOPEPTIDASE MEPH-RELATED"/>
    <property type="match status" value="1"/>
</dbReference>
<dbReference type="Pfam" id="PF00877">
    <property type="entry name" value="NLPC_P60"/>
    <property type="match status" value="1"/>
</dbReference>